<dbReference type="OrthoDB" id="9770043at2"/>
<dbReference type="InterPro" id="IPR012938">
    <property type="entry name" value="Glc/Sorbosone_DH"/>
</dbReference>
<evidence type="ECO:0000259" key="5">
    <source>
        <dbReference type="Pfam" id="PF18962"/>
    </source>
</evidence>
<feature type="domain" description="Glucose/Sorbosone dehydrogenase" evidence="4">
    <location>
        <begin position="292"/>
        <end position="532"/>
    </location>
</feature>
<protein>
    <submittedName>
        <fullName evidence="6">Choice-of-anchor D domain-containing protein</fullName>
    </submittedName>
</protein>
<organism evidence="6 7">
    <name type="scientific">Seonamhaeicola maritimus</name>
    <dbReference type="NCBI Taxonomy" id="2591822"/>
    <lineage>
        <taxon>Bacteria</taxon>
        <taxon>Pseudomonadati</taxon>
        <taxon>Bacteroidota</taxon>
        <taxon>Flavobacteriia</taxon>
        <taxon>Flavobacteriales</taxon>
        <taxon>Flavobacteriaceae</taxon>
    </lineage>
</organism>
<dbReference type="InterPro" id="IPR026444">
    <property type="entry name" value="Secre_tail"/>
</dbReference>
<comment type="caution">
    <text evidence="6">The sequence shown here is derived from an EMBL/GenBank/DDBJ whole genome shotgun (WGS) entry which is preliminary data.</text>
</comment>
<dbReference type="Pfam" id="PF07995">
    <property type="entry name" value="GSDH"/>
    <property type="match status" value="2"/>
</dbReference>
<dbReference type="InterPro" id="IPR011042">
    <property type="entry name" value="6-blade_b-propeller_TolB-like"/>
</dbReference>
<dbReference type="EMBL" id="VRKQ01000024">
    <property type="protein sequence ID" value="TXG34495.1"/>
    <property type="molecule type" value="Genomic_DNA"/>
</dbReference>
<dbReference type="Proteomes" id="UP000321080">
    <property type="component" value="Unassembled WGS sequence"/>
</dbReference>
<feature type="domain" description="Secretion system C-terminal sorting" evidence="5">
    <location>
        <begin position="727"/>
        <end position="800"/>
    </location>
</feature>
<evidence type="ECO:0000313" key="7">
    <source>
        <dbReference type="Proteomes" id="UP000321080"/>
    </source>
</evidence>
<name>A0A5C7GD55_9FLAO</name>
<gene>
    <name evidence="6" type="ORF">FUA22_17915</name>
</gene>
<sequence length="802" mass="86597">MKKKLLNLLKVRYTALLCFLLFNASIYGQEITVEGNGQSITDGETTTTIDNFTDFDGNTTRTFTIDNSQISGNTTLNVSNISLENSIDFSITSNPTPVGIAKNGPNATFTITFNALSPEAFSKVTIVSDATNDGGDDFTFTISADNTPEIEMEDSGSNVISSGGNFDFGTILPNSTGSETFSIKNISNTSTTLTLEGAPNVSISGDSEFSVSSQPASNTISGGTSQTFTIEYSPTGVGGPHSATIIIDNDDQDDSEDPYTFTVTGLSANIVYTPTTDGPDWTVTNITADNELDYPYEITYGPDNFLWITERVGKNVVKVDPTGGSKTVMLDLSAKVFQSAGQDGLMGMAIHPDLYADLNTSNNFVYLAYTYDNGGRKLRIERYTYNSSTGLLDSGSATTIIEGIDASNDHNSGRLKIGPDLKLYYTIGDQGANQFSNACSEVRAQYLPTSNSDYSDYKGKVLRLNLDGSIPSDNPTLSSVQSHVYTYGHRNAQGIIFGSDGTLYSSEHGPKVDDELNIISAGKNYGWPNISGYNDNLGYEYCNWSSNGSCNPNDFSDHNCIGVTPIAENDASNSSIVANLQEPIGTYNSTTGTEPSGSWLEWPTVGPSSIDIYEAGLIPDWDKSLLISTLKRGTLFRAKLNVAGDGLESQVYEEFHSSNDRYRDIAMDPDGVTMYLITDNTGGTSGPSGTGSVSIQNPGVIIKIEYTGTVLNTNSFASNRPDFSLIPNPASNSFRIHLKSAFSSERINIQIIDIQGRIVKQFEDISQNNQITTHTLKNGLYFVKVSGLNQKSVTTKKLLIKR</sequence>
<accession>A0A5C7GD55</accession>
<dbReference type="SUPFAM" id="SSF50952">
    <property type="entry name" value="Soluble quinoprotein glucose dehydrogenase"/>
    <property type="match status" value="1"/>
</dbReference>
<keyword evidence="7" id="KW-1185">Reference proteome</keyword>
<evidence type="ECO:0000256" key="1">
    <source>
        <dbReference type="ARBA" id="ARBA00022729"/>
    </source>
</evidence>
<dbReference type="InterPro" id="IPR011041">
    <property type="entry name" value="Quinoprot_gluc/sorb_DH_b-prop"/>
</dbReference>
<dbReference type="PANTHER" id="PTHR19328">
    <property type="entry name" value="HEDGEHOG-INTERACTING PROTEIN"/>
    <property type="match status" value="1"/>
</dbReference>
<dbReference type="RefSeq" id="WP_147769979.1">
    <property type="nucleotide sequence ID" value="NZ_VRKQ01000024.1"/>
</dbReference>
<dbReference type="PANTHER" id="PTHR19328:SF13">
    <property type="entry name" value="HIPL1 PROTEIN"/>
    <property type="match status" value="1"/>
</dbReference>
<dbReference type="NCBIfam" id="NF012200">
    <property type="entry name" value="choice_anch_D"/>
    <property type="match status" value="2"/>
</dbReference>
<dbReference type="Pfam" id="PF18962">
    <property type="entry name" value="Por_Secre_tail"/>
    <property type="match status" value="1"/>
</dbReference>
<evidence type="ECO:0000256" key="2">
    <source>
        <dbReference type="SAM" id="MobiDB-lite"/>
    </source>
</evidence>
<feature type="signal peptide" evidence="3">
    <location>
        <begin position="1"/>
        <end position="28"/>
    </location>
</feature>
<dbReference type="GO" id="GO:0005737">
    <property type="term" value="C:cytoplasm"/>
    <property type="evidence" value="ECO:0007669"/>
    <property type="project" value="UniProtKB-SubCell"/>
</dbReference>
<reference evidence="6 7" key="1">
    <citation type="submission" date="2019-08" db="EMBL/GenBank/DDBJ databases">
        <title>Seonamhaeicola sediminis sp. nov., isolated from marine sediment.</title>
        <authorList>
            <person name="Cao W.R."/>
        </authorList>
    </citation>
    <scope>NUCLEOTIDE SEQUENCE [LARGE SCALE GENOMIC DNA]</scope>
    <source>
        <strain evidence="6 7">1505</strain>
    </source>
</reference>
<feature type="region of interest" description="Disordered" evidence="2">
    <location>
        <begin position="206"/>
        <end position="227"/>
    </location>
</feature>
<dbReference type="Gene3D" id="2.120.10.30">
    <property type="entry name" value="TolB, C-terminal domain"/>
    <property type="match status" value="1"/>
</dbReference>
<proteinExistence type="predicted"/>
<evidence type="ECO:0000313" key="6">
    <source>
        <dbReference type="EMBL" id="TXG34495.1"/>
    </source>
</evidence>
<evidence type="ECO:0000259" key="4">
    <source>
        <dbReference type="Pfam" id="PF07995"/>
    </source>
</evidence>
<dbReference type="NCBIfam" id="TIGR04183">
    <property type="entry name" value="Por_Secre_tail"/>
    <property type="match status" value="1"/>
</dbReference>
<dbReference type="Gene3D" id="2.60.40.10">
    <property type="entry name" value="Immunoglobulins"/>
    <property type="match status" value="1"/>
</dbReference>
<keyword evidence="1 3" id="KW-0732">Signal</keyword>
<feature type="chain" id="PRO_5022697658" evidence="3">
    <location>
        <begin position="29"/>
        <end position="802"/>
    </location>
</feature>
<evidence type="ECO:0000256" key="3">
    <source>
        <dbReference type="SAM" id="SignalP"/>
    </source>
</evidence>
<dbReference type="AlphaFoldDB" id="A0A5C7GD55"/>
<feature type="domain" description="Glucose/Sorbosone dehydrogenase" evidence="4">
    <location>
        <begin position="583"/>
        <end position="683"/>
    </location>
</feature>
<dbReference type="InterPro" id="IPR013783">
    <property type="entry name" value="Ig-like_fold"/>
</dbReference>